<protein>
    <submittedName>
        <fullName evidence="2">Uncharacterized protein</fullName>
    </submittedName>
</protein>
<keyword evidence="1" id="KW-1133">Transmembrane helix</keyword>
<keyword evidence="3" id="KW-1185">Reference proteome</keyword>
<reference evidence="2 3" key="3">
    <citation type="journal article" date="2010" name="BMC Genomics">
        <title>Transcriptome sequencing and comparative analysis of cucumber flowers with different sex types.</title>
        <authorList>
            <person name="Guo S."/>
            <person name="Zheng Y."/>
            <person name="Joung J.G."/>
            <person name="Liu S."/>
            <person name="Zhang Z."/>
            <person name="Crasta O.R."/>
            <person name="Sobral B.W."/>
            <person name="Xu Y."/>
            <person name="Huang S."/>
            <person name="Fei Z."/>
        </authorList>
    </citation>
    <scope>NUCLEOTIDE SEQUENCE [LARGE SCALE GENOMIC DNA]</scope>
    <source>
        <strain evidence="3">cv. 9930</strain>
    </source>
</reference>
<name>A0A0A0KMJ1_CUCSA</name>
<evidence type="ECO:0000256" key="1">
    <source>
        <dbReference type="SAM" id="Phobius"/>
    </source>
</evidence>
<feature type="transmembrane region" description="Helical" evidence="1">
    <location>
        <begin position="50"/>
        <end position="67"/>
    </location>
</feature>
<dbReference type="Proteomes" id="UP000029981">
    <property type="component" value="Chromosome 5"/>
</dbReference>
<reference evidence="2 3" key="1">
    <citation type="journal article" date="2009" name="Nat. Genet.">
        <title>The genome of the cucumber, Cucumis sativus L.</title>
        <authorList>
            <person name="Huang S."/>
            <person name="Li R."/>
            <person name="Zhang Z."/>
            <person name="Li L."/>
            <person name="Gu X."/>
            <person name="Fan W."/>
            <person name="Lucas W.J."/>
            <person name="Wang X."/>
            <person name="Xie B."/>
            <person name="Ni P."/>
            <person name="Ren Y."/>
            <person name="Zhu H."/>
            <person name="Li J."/>
            <person name="Lin K."/>
            <person name="Jin W."/>
            <person name="Fei Z."/>
            <person name="Li G."/>
            <person name="Staub J."/>
            <person name="Kilian A."/>
            <person name="van der Vossen E.A."/>
            <person name="Wu Y."/>
            <person name="Guo J."/>
            <person name="He J."/>
            <person name="Jia Z."/>
            <person name="Ren Y."/>
            <person name="Tian G."/>
            <person name="Lu Y."/>
            <person name="Ruan J."/>
            <person name="Qian W."/>
            <person name="Wang M."/>
            <person name="Huang Q."/>
            <person name="Li B."/>
            <person name="Xuan Z."/>
            <person name="Cao J."/>
            <person name="Asan"/>
            <person name="Wu Z."/>
            <person name="Zhang J."/>
            <person name="Cai Q."/>
            <person name="Bai Y."/>
            <person name="Zhao B."/>
            <person name="Han Y."/>
            <person name="Li Y."/>
            <person name="Li X."/>
            <person name="Wang S."/>
            <person name="Shi Q."/>
            <person name="Liu S."/>
            <person name="Cho W.K."/>
            <person name="Kim J.Y."/>
            <person name="Xu Y."/>
            <person name="Heller-Uszynska K."/>
            <person name="Miao H."/>
            <person name="Cheng Z."/>
            <person name="Zhang S."/>
            <person name="Wu J."/>
            <person name="Yang Y."/>
            <person name="Kang H."/>
            <person name="Li M."/>
            <person name="Liang H."/>
            <person name="Ren X."/>
            <person name="Shi Z."/>
            <person name="Wen M."/>
            <person name="Jian M."/>
            <person name="Yang H."/>
            <person name="Zhang G."/>
            <person name="Yang Z."/>
            <person name="Chen R."/>
            <person name="Liu S."/>
            <person name="Li J."/>
            <person name="Ma L."/>
            <person name="Liu H."/>
            <person name="Zhou Y."/>
            <person name="Zhao J."/>
            <person name="Fang X."/>
            <person name="Li G."/>
            <person name="Fang L."/>
            <person name="Li Y."/>
            <person name="Liu D."/>
            <person name="Zheng H."/>
            <person name="Zhang Y."/>
            <person name="Qin N."/>
            <person name="Li Z."/>
            <person name="Yang G."/>
            <person name="Yang S."/>
            <person name="Bolund L."/>
            <person name="Kristiansen K."/>
            <person name="Zheng H."/>
            <person name="Li S."/>
            <person name="Zhang X."/>
            <person name="Yang H."/>
            <person name="Wang J."/>
            <person name="Sun R."/>
            <person name="Zhang B."/>
            <person name="Jiang S."/>
            <person name="Wang J."/>
            <person name="Du Y."/>
            <person name="Li S."/>
        </authorList>
    </citation>
    <scope>NUCLEOTIDE SEQUENCE [LARGE SCALE GENOMIC DNA]</scope>
    <source>
        <strain evidence="3">cv. 9930</strain>
    </source>
</reference>
<dbReference type="EMBL" id="CM002926">
    <property type="protein sequence ID" value="KGN50079.1"/>
    <property type="molecule type" value="Genomic_DNA"/>
</dbReference>
<proteinExistence type="predicted"/>
<organism evidence="2 3">
    <name type="scientific">Cucumis sativus</name>
    <name type="common">Cucumber</name>
    <dbReference type="NCBI Taxonomy" id="3659"/>
    <lineage>
        <taxon>Eukaryota</taxon>
        <taxon>Viridiplantae</taxon>
        <taxon>Streptophyta</taxon>
        <taxon>Embryophyta</taxon>
        <taxon>Tracheophyta</taxon>
        <taxon>Spermatophyta</taxon>
        <taxon>Magnoliopsida</taxon>
        <taxon>eudicotyledons</taxon>
        <taxon>Gunneridae</taxon>
        <taxon>Pentapetalae</taxon>
        <taxon>rosids</taxon>
        <taxon>fabids</taxon>
        <taxon>Cucurbitales</taxon>
        <taxon>Cucurbitaceae</taxon>
        <taxon>Benincaseae</taxon>
        <taxon>Cucumis</taxon>
    </lineage>
</organism>
<reference evidence="2 3" key="4">
    <citation type="journal article" date="2011" name="BMC Genomics">
        <title>RNA-Seq improves annotation of protein-coding genes in the cucumber genome.</title>
        <authorList>
            <person name="Li Z."/>
            <person name="Zhang Z."/>
            <person name="Yan P."/>
            <person name="Huang S."/>
            <person name="Fei Z."/>
            <person name="Lin K."/>
        </authorList>
    </citation>
    <scope>NUCLEOTIDE SEQUENCE [LARGE SCALE GENOMIC DNA]</scope>
    <source>
        <strain evidence="3">cv. 9930</strain>
    </source>
</reference>
<gene>
    <name evidence="2" type="ORF">Csa_5G152940</name>
</gene>
<sequence length="70" mass="8295">MKKEQKIEGWVVNRGRVRSRFEEPAWISSGLAIETKKAQQFFSSSFIDELRSFLPFLLFFFSFNLVFDPL</sequence>
<evidence type="ECO:0000313" key="2">
    <source>
        <dbReference type="EMBL" id="KGN50079.1"/>
    </source>
</evidence>
<evidence type="ECO:0000313" key="3">
    <source>
        <dbReference type="Proteomes" id="UP000029981"/>
    </source>
</evidence>
<accession>A0A0A0KMJ1</accession>
<reference evidence="2 3" key="2">
    <citation type="journal article" date="2009" name="PLoS ONE">
        <title>An integrated genetic and cytogenetic map of the cucumber genome.</title>
        <authorList>
            <person name="Ren Y."/>
            <person name="Zhang Z."/>
            <person name="Liu J."/>
            <person name="Staub J.E."/>
            <person name="Han Y."/>
            <person name="Cheng Z."/>
            <person name="Li X."/>
            <person name="Lu J."/>
            <person name="Miao H."/>
            <person name="Kang H."/>
            <person name="Xie B."/>
            <person name="Gu X."/>
            <person name="Wang X."/>
            <person name="Du Y."/>
            <person name="Jin W."/>
            <person name="Huang S."/>
        </authorList>
    </citation>
    <scope>NUCLEOTIDE SEQUENCE [LARGE SCALE GENOMIC DNA]</scope>
    <source>
        <strain evidence="3">cv. 9930</strain>
    </source>
</reference>
<keyword evidence="1" id="KW-0812">Transmembrane</keyword>
<keyword evidence="1" id="KW-0472">Membrane</keyword>
<dbReference type="AlphaFoldDB" id="A0A0A0KMJ1"/>
<dbReference type="Gramene" id="KGN50079">
    <property type="protein sequence ID" value="KGN50079"/>
    <property type="gene ID" value="Csa_5G152940"/>
</dbReference>